<accession>A0A097SPW6</accession>
<sequence>MVMPSQMKRPVTLSSADRAFLERATTTEVHPVSMIRRAQVLLALDTSGGLVDEKKVIAARLGVSGETVRLVAKRFAETDQDVEATIGRKQRDFPPVPSQITGEIEARVIALACTAPQKVMPGGRCVCWKSTSHLSATSPTWTIRPSAGSKKAKLRPHLKKCWTIPPKGERGVCSPDGRRLVGLRPPHDPARPVVCMDEKPYQLLAHVRGPIPAGPGRDLKEDWRVGATRGLLDLLLGRASGRLAVSATLENWTVPLLEK</sequence>
<keyword evidence="1" id="KW-0614">Plasmid</keyword>
<name>A0A097SPW6_9NOCA</name>
<dbReference type="EMBL" id="KJ605395">
    <property type="protein sequence ID" value="AIU93572.1"/>
    <property type="molecule type" value="Genomic_DNA"/>
</dbReference>
<proteinExistence type="predicted"/>
<protein>
    <recommendedName>
        <fullName evidence="2">Transposase</fullName>
    </recommendedName>
</protein>
<reference evidence="1" key="1">
    <citation type="submission" date="2014-03" db="EMBL/GenBank/DDBJ databases">
        <authorList>
            <person name="Zhang G."/>
            <person name="Zhu L."/>
            <person name="Fang P."/>
        </authorList>
    </citation>
    <scope>NUCLEOTIDE SEQUENCE</scope>
    <source>
        <strain evidence="1">NS1</strain>
        <plasmid evidence="1">pNSL1</plasmid>
    </source>
</reference>
<gene>
    <name evidence="1" type="ORF">LRS1606.138</name>
</gene>
<evidence type="ECO:0008006" key="2">
    <source>
        <dbReference type="Google" id="ProtNLM"/>
    </source>
</evidence>
<organism evidence="1">
    <name type="scientific">Rhodococcus sp. NS1</name>
    <dbReference type="NCBI Taxonomy" id="402236"/>
    <lineage>
        <taxon>Bacteria</taxon>
        <taxon>Bacillati</taxon>
        <taxon>Actinomycetota</taxon>
        <taxon>Actinomycetes</taxon>
        <taxon>Mycobacteriales</taxon>
        <taxon>Nocardiaceae</taxon>
        <taxon>Rhodococcus</taxon>
    </lineage>
</organism>
<geneLocation type="plasmid" evidence="1">
    <name>pNSL1</name>
</geneLocation>
<evidence type="ECO:0000313" key="1">
    <source>
        <dbReference type="EMBL" id="AIU93572.1"/>
    </source>
</evidence>
<dbReference type="AlphaFoldDB" id="A0A097SPW6"/>